<comment type="caution">
    <text evidence="1">The sequence shown here is derived from an EMBL/GenBank/DDBJ whole genome shotgun (WGS) entry which is preliminary data.</text>
</comment>
<organism evidence="1">
    <name type="scientific">marine sediment metagenome</name>
    <dbReference type="NCBI Taxonomy" id="412755"/>
    <lineage>
        <taxon>unclassified sequences</taxon>
        <taxon>metagenomes</taxon>
        <taxon>ecological metagenomes</taxon>
    </lineage>
</organism>
<gene>
    <name evidence="1" type="ORF">LCGC14_1283820</name>
</gene>
<proteinExistence type="predicted"/>
<name>A0A0F9KW61_9ZZZZ</name>
<dbReference type="EMBL" id="LAZR01007329">
    <property type="protein sequence ID" value="KKM85958.1"/>
    <property type="molecule type" value="Genomic_DNA"/>
</dbReference>
<reference evidence="1" key="1">
    <citation type="journal article" date="2015" name="Nature">
        <title>Complex archaea that bridge the gap between prokaryotes and eukaryotes.</title>
        <authorList>
            <person name="Spang A."/>
            <person name="Saw J.H."/>
            <person name="Jorgensen S.L."/>
            <person name="Zaremba-Niedzwiedzka K."/>
            <person name="Martijn J."/>
            <person name="Lind A.E."/>
            <person name="van Eijk R."/>
            <person name="Schleper C."/>
            <person name="Guy L."/>
            <person name="Ettema T.J."/>
        </authorList>
    </citation>
    <scope>NUCLEOTIDE SEQUENCE</scope>
</reference>
<sequence length="114" mass="12922">MTEYENLEIFAKTTHQYELTFTENGIAIDLTGWTVYFVVKLNQEDSDANAKIKKTITSHSNATLGETLISLSSSDTDLSGSHYYEISYLDDDSNQDVLLFGRINFRKPVLDTRS</sequence>
<evidence type="ECO:0008006" key="2">
    <source>
        <dbReference type="Google" id="ProtNLM"/>
    </source>
</evidence>
<protein>
    <recommendedName>
        <fullName evidence="2">BppU N-terminal domain-containing protein</fullName>
    </recommendedName>
</protein>
<evidence type="ECO:0000313" key="1">
    <source>
        <dbReference type="EMBL" id="KKM85958.1"/>
    </source>
</evidence>
<accession>A0A0F9KW61</accession>
<dbReference type="AlphaFoldDB" id="A0A0F9KW61"/>